<dbReference type="STRING" id="62101.AB835_00705"/>
<dbReference type="Proteomes" id="UP000242502">
    <property type="component" value="Unassembled WGS sequence"/>
</dbReference>
<comment type="similarity">
    <text evidence="1">Belongs to the myoviridae tail sheath protein family.</text>
</comment>
<organism evidence="4 5">
    <name type="scientific">Candidatus Endobugula sertula</name>
    <name type="common">Bugula neritina bacterial symbiont</name>
    <dbReference type="NCBI Taxonomy" id="62101"/>
    <lineage>
        <taxon>Bacteria</taxon>
        <taxon>Pseudomonadati</taxon>
        <taxon>Pseudomonadota</taxon>
        <taxon>Gammaproteobacteria</taxon>
        <taxon>Cellvibrionales</taxon>
        <taxon>Cellvibrionaceae</taxon>
        <taxon>Candidatus Endobugula</taxon>
    </lineage>
</organism>
<dbReference type="PANTHER" id="PTHR35861">
    <property type="match status" value="1"/>
</dbReference>
<comment type="caution">
    <text evidence="4">The sequence shown here is derived from an EMBL/GenBank/DDBJ whole genome shotgun (WGS) entry which is preliminary data.</text>
</comment>
<proteinExistence type="inferred from homology"/>
<dbReference type="Pfam" id="PF04984">
    <property type="entry name" value="Phage_sheath_1"/>
    <property type="match status" value="1"/>
</dbReference>
<protein>
    <submittedName>
        <fullName evidence="4">Phage tail protein</fullName>
    </submittedName>
</protein>
<evidence type="ECO:0000259" key="3">
    <source>
        <dbReference type="Pfam" id="PF17482"/>
    </source>
</evidence>
<evidence type="ECO:0000313" key="5">
    <source>
        <dbReference type="Proteomes" id="UP000242502"/>
    </source>
</evidence>
<reference evidence="4 5" key="1">
    <citation type="journal article" date="2016" name="Appl. Environ. Microbiol.">
        <title>Lack of Overt Genome Reduction in the Bryostatin-Producing Bryozoan Symbiont "Candidatus Endobugula sertula".</title>
        <authorList>
            <person name="Miller I.J."/>
            <person name="Vanee N."/>
            <person name="Fong S.S."/>
            <person name="Lim-Fong G.E."/>
            <person name="Kwan J.C."/>
        </authorList>
    </citation>
    <scope>NUCLEOTIDE SEQUENCE [LARGE SCALE GENOMIC DNA]</scope>
    <source>
        <strain evidence="4">AB1-4</strain>
    </source>
</reference>
<sequence>MPEYLAPGVFVEEVSFRSKSIEGVPTSTTGFTGLTRWGPVCYQDAHIQGPSSCEPRLITSFTEFERVYGGLDEIAVGAAAPGEERLPYLAHSARAFFENGGKRLYVSRVVVPRAGTGASAWGVASRNIPVSDTTASWIARWPGALGNVYVETTVVRSKNIAYSHDTFGVQAQRAKAGEIVEWVAGAATDSTISVPDGNDPLNPLTLLIVEVDVEGRQSFIDSTGATVVVTTDDVLQLVEMKVKVTVGTERIEEYTDLTVSSRQKRYIGRILQKDDPEDQDAPVYFNWDPTTSSDPVPAFLPALLAVALQGNVNGRLEGGHDGDFPSPSHFAGSAADPDDPLIKATGLEALAEIDDISIVAMPDSGDLGDATASRVAAQYLVTHATNMRYRIAVVDGPVGSSLNEIRDFRGQFDSKYAAMYYPWIKIFDPNERFSQGTPPRQLLMPPCGFVTGIYARNDINRGVHKAPANEVVRGLTQFEININTPRNEVINPEGINALRFFDGRGYRVWGARTMSSDPEWKYVNVRRLFNFIEHSIDKSSQWAVFEPNSHRLWDNVRRMVEDFLLVLWRDGALLGRKPEEAFFVRCDRTTMTQNDLDNGRMICLIGIAPVKPAEFVIFRIGQWTGDAQ</sequence>
<dbReference type="Pfam" id="PF17482">
    <property type="entry name" value="Phage_sheath_1C"/>
    <property type="match status" value="1"/>
</dbReference>
<feature type="domain" description="Tail sheath protein subtilisin-like" evidence="2">
    <location>
        <begin position="347"/>
        <end position="514"/>
    </location>
</feature>
<dbReference type="EMBL" id="MDLC01000002">
    <property type="protein sequence ID" value="ODS25058.1"/>
    <property type="molecule type" value="Genomic_DNA"/>
</dbReference>
<dbReference type="InterPro" id="IPR052042">
    <property type="entry name" value="Tail_sheath_structural"/>
</dbReference>
<evidence type="ECO:0000259" key="2">
    <source>
        <dbReference type="Pfam" id="PF04984"/>
    </source>
</evidence>
<dbReference type="InterPro" id="IPR035089">
    <property type="entry name" value="Phage_sheath_subtilisin"/>
</dbReference>
<dbReference type="PANTHER" id="PTHR35861:SF1">
    <property type="entry name" value="PHAGE TAIL SHEATH PROTEIN"/>
    <property type="match status" value="1"/>
</dbReference>
<feature type="domain" description="Tail sheath protein C-terminal" evidence="3">
    <location>
        <begin position="515"/>
        <end position="620"/>
    </location>
</feature>
<dbReference type="InterPro" id="IPR020287">
    <property type="entry name" value="Tail_sheath_C"/>
</dbReference>
<dbReference type="AlphaFoldDB" id="A0A1D2QU19"/>
<name>A0A1D2QU19_9GAMM</name>
<dbReference type="Gene3D" id="3.40.50.11780">
    <property type="match status" value="2"/>
</dbReference>
<gene>
    <name evidence="4" type="ORF">AB835_00705</name>
</gene>
<evidence type="ECO:0000313" key="4">
    <source>
        <dbReference type="EMBL" id="ODS25058.1"/>
    </source>
</evidence>
<evidence type="ECO:0000256" key="1">
    <source>
        <dbReference type="ARBA" id="ARBA00008005"/>
    </source>
</evidence>
<accession>A0A1D2QU19</accession>